<dbReference type="Gene3D" id="3.30.1490.20">
    <property type="entry name" value="ATP-grasp fold, A domain"/>
    <property type="match status" value="1"/>
</dbReference>
<dbReference type="InterPro" id="IPR036637">
    <property type="entry name" value="Phosphohistidine_dom_sf"/>
</dbReference>
<keyword evidence="2" id="KW-1185">Reference proteome</keyword>
<name>A0A4R2EM64_9BACT</name>
<dbReference type="SUPFAM" id="SSF52009">
    <property type="entry name" value="Phosphohistidine domain"/>
    <property type="match status" value="1"/>
</dbReference>
<dbReference type="Proteomes" id="UP000294830">
    <property type="component" value="Unassembled WGS sequence"/>
</dbReference>
<dbReference type="InterPro" id="IPR010121">
    <property type="entry name" value="Pyruvate_phosphate_dikinase"/>
</dbReference>
<comment type="caution">
    <text evidence="1">The sequence shown here is derived from an EMBL/GenBank/DDBJ whole genome shotgun (WGS) entry which is preliminary data.</text>
</comment>
<proteinExistence type="predicted"/>
<dbReference type="RefSeq" id="WP_131839062.1">
    <property type="nucleotide sequence ID" value="NZ_SLWB01000006.1"/>
</dbReference>
<dbReference type="EMBL" id="SLWB01000006">
    <property type="protein sequence ID" value="TCN68476.1"/>
    <property type="molecule type" value="Genomic_DNA"/>
</dbReference>
<dbReference type="InterPro" id="IPR013815">
    <property type="entry name" value="ATP_grasp_subdomain_1"/>
</dbReference>
<evidence type="ECO:0000313" key="2">
    <source>
        <dbReference type="Proteomes" id="UP000294830"/>
    </source>
</evidence>
<dbReference type="PANTHER" id="PTHR22931:SF9">
    <property type="entry name" value="PYRUVATE, PHOSPHATE DIKINASE 1, CHLOROPLASTIC"/>
    <property type="match status" value="1"/>
</dbReference>
<accession>A0A4R2EM64</accession>
<dbReference type="AlphaFoldDB" id="A0A4R2EM64"/>
<dbReference type="Gene3D" id="1.20.80.30">
    <property type="match status" value="1"/>
</dbReference>
<protein>
    <submittedName>
        <fullName evidence="1">Uncharacterized protein</fullName>
    </submittedName>
</protein>
<dbReference type="Gene3D" id="3.50.30.10">
    <property type="entry name" value="Phosphohistidine domain"/>
    <property type="match status" value="1"/>
</dbReference>
<gene>
    <name evidence="1" type="ORF">CLV25_10658</name>
</gene>
<dbReference type="GO" id="GO:0050242">
    <property type="term" value="F:pyruvate, phosphate dikinase activity"/>
    <property type="evidence" value="ECO:0007669"/>
    <property type="project" value="InterPro"/>
</dbReference>
<reference evidence="1 2" key="1">
    <citation type="submission" date="2019-03" db="EMBL/GenBank/DDBJ databases">
        <title>Genomic Encyclopedia of Archaeal and Bacterial Type Strains, Phase II (KMG-II): from individual species to whole genera.</title>
        <authorList>
            <person name="Goeker M."/>
        </authorList>
    </citation>
    <scope>NUCLEOTIDE SEQUENCE [LARGE SCALE GENOMIC DNA]</scope>
    <source>
        <strain evidence="1 2">RL-C</strain>
    </source>
</reference>
<dbReference type="PANTHER" id="PTHR22931">
    <property type="entry name" value="PHOSPHOENOLPYRUVATE DIKINASE-RELATED"/>
    <property type="match status" value="1"/>
</dbReference>
<organism evidence="1 2">
    <name type="scientific">Acetobacteroides hydrogenigenes</name>
    <dbReference type="NCBI Taxonomy" id="979970"/>
    <lineage>
        <taxon>Bacteria</taxon>
        <taxon>Pseudomonadati</taxon>
        <taxon>Bacteroidota</taxon>
        <taxon>Bacteroidia</taxon>
        <taxon>Bacteroidales</taxon>
        <taxon>Rikenellaceae</taxon>
        <taxon>Acetobacteroides</taxon>
    </lineage>
</organism>
<dbReference type="GO" id="GO:0005524">
    <property type="term" value="F:ATP binding"/>
    <property type="evidence" value="ECO:0007669"/>
    <property type="project" value="InterPro"/>
</dbReference>
<sequence>MSFSCIHDYIVRSSYSNFNTIRHFVQDGDCTGNTISNSGYLQPEIEYIEEADSKPKTIAAHFFDLTFLCQKDKDKGREHLWHLLRSNEGNEESRVIVYASRLRYLREKQEQISRITFVENGYVVPSSTANRYTDNHISQKGAILLDLIQQLYPVPDFCVLTSSAFFLNEDEKKVHIRSAIDNLEKMTQTRLGDSNNPLVFAMRSATSFYIPGFLPTYLNAGINATAYGALKVKYGAKVAGKIYINNLQTIYRILFPEDAGSEICQPITTFVSVADIEERIAILVDEIGRVNQEILTDAFAQICFFVDSMYDFFIKNQDLVYTLKKGDISYPSIIMQKMVWTIRNDDSYPGVLYSRHSRTGLGRQIESVRNMFGDDIMTGTIDRNDTEFFDRAEVKDTFPAIYHFEPCLPNLEKLLESPVTIEFAAETRKNAHLFAILQLNASELTGRSTLLSAIDMYEKRVISGERAIKLVQPYHLKQIFSERIDDKSINELTFFCGGISVLPRSAVTARIFFSTAKALEAKRNGERVCLCKETYVPSDTIILCELDAIISLTPAAVHVVTSCLGYGVPAFINLNKYNVTLLSQSLVNKDGVALNEGDWITLSSKHQMILIGKASYAPARFQKFLEGNHLDMQAKEERVFVNMEVAYRKYQSIVRSLDHNEITTLSDLTKIIRIDLQKNHEKASPLVCCWFDANEDLYVEQILKSELGTHQDQYMIYDLYTTDRKVRFFKKVIRVCQDRQLSGYLAGSFMLGRFIRLQHPTSFWREMSAEEVVFLLDEYILFEKYLQVLNDVGERHINRARKIILNDGISSVALGHIDPSVFVTLKLVFKDWDRVEALAKEDYDADTLYLVGLLKRSFGCFYDYRQDWSVNRLKAICEKEGVPIPEEEMV</sequence>
<evidence type="ECO:0000313" key="1">
    <source>
        <dbReference type="EMBL" id="TCN68476.1"/>
    </source>
</evidence>
<dbReference type="Gene3D" id="1.10.189.10">
    <property type="entry name" value="Pyruvate Phosphate Dikinase, domain 2"/>
    <property type="match status" value="1"/>
</dbReference>
<dbReference type="SUPFAM" id="SSF56059">
    <property type="entry name" value="Glutathione synthetase ATP-binding domain-like"/>
    <property type="match status" value="1"/>
</dbReference>